<keyword evidence="8" id="KW-0482">Metalloprotease</keyword>
<dbReference type="EC" id="3.4.13.18" evidence="11"/>
<evidence type="ECO:0000256" key="17">
    <source>
        <dbReference type="ARBA" id="ARBA00077688"/>
    </source>
</evidence>
<dbReference type="OrthoDB" id="9773892at2"/>
<accession>A0A3N2DYP0</accession>
<evidence type="ECO:0000256" key="16">
    <source>
        <dbReference type="ARBA" id="ARBA00076004"/>
    </source>
</evidence>
<dbReference type="Pfam" id="PF07687">
    <property type="entry name" value="M20_dimer"/>
    <property type="match status" value="1"/>
</dbReference>
<evidence type="ECO:0000256" key="7">
    <source>
        <dbReference type="ARBA" id="ARBA00022997"/>
    </source>
</evidence>
<dbReference type="GO" id="GO:0006508">
    <property type="term" value="P:proteolysis"/>
    <property type="evidence" value="ECO:0007669"/>
    <property type="project" value="UniProtKB-KW"/>
</dbReference>
<keyword evidence="9" id="KW-0170">Cobalt</keyword>
<dbReference type="Pfam" id="PF01546">
    <property type="entry name" value="Peptidase_M20"/>
    <property type="match status" value="1"/>
</dbReference>
<feature type="domain" description="Peptidase M20 dimerisation" evidence="19">
    <location>
        <begin position="214"/>
        <end position="288"/>
    </location>
</feature>
<evidence type="ECO:0000256" key="2">
    <source>
        <dbReference type="ARBA" id="ARBA00001947"/>
    </source>
</evidence>
<keyword evidence="4" id="KW-0479">Metal-binding</keyword>
<dbReference type="GO" id="GO:0070573">
    <property type="term" value="F:metallodipeptidase activity"/>
    <property type="evidence" value="ECO:0007669"/>
    <property type="project" value="TreeGrafter"/>
</dbReference>
<sequence length="485" mass="51864">MSLNPALLASSCPSHKVWEYFQLICSIPHPSYHEEALAQTIVNLLEGKGLRVWRDDVGNVLACKPATEGMEGRPGVILQGHIDMVPQKCPDSSHDFQRDPISLLQQDGWVMADGTTLGADNGIGVAAALAVLMSDDMVHGPLEALFTINEESGMEGAHGLQPGALNGDYLLNLDTEEEGELYVGCAGGKDVNAVVSLQLQPAKAGQVAYSLSLDGLRGGHSGLDINDQRGNAALLLTALLAKLPASCELASVDSGSVRNAIPRRAKAVLTVAEADITVLKALVAGFRDECCARFNHPGESFSLQLEGCEVPEAVLSSEQKKQLLRTLVALPNGPLEMCQGAPERVETSSNMGVIKTQQDQIDINILVRSFDDGSRDKTCEMIAAHLSPVAAVVCENEYPGWKPDLQSALLKQMEAIHLAELGEPAKIEMIHAGLECGLLGAKYPNWQMISFGPNITGAHSPQERVEVSTVDTMWRLLVATLASLN</sequence>
<evidence type="ECO:0000256" key="10">
    <source>
        <dbReference type="ARBA" id="ARBA00036421"/>
    </source>
</evidence>
<dbReference type="GO" id="GO:0046872">
    <property type="term" value="F:metal ion binding"/>
    <property type="evidence" value="ECO:0007669"/>
    <property type="project" value="UniProtKB-KW"/>
</dbReference>
<evidence type="ECO:0000256" key="5">
    <source>
        <dbReference type="ARBA" id="ARBA00022801"/>
    </source>
</evidence>
<evidence type="ECO:0000313" key="21">
    <source>
        <dbReference type="Proteomes" id="UP000275394"/>
    </source>
</evidence>
<keyword evidence="7" id="KW-0224">Dipeptidase</keyword>
<keyword evidence="3" id="KW-0645">Protease</keyword>
<comment type="similarity">
    <text evidence="13">Belongs to the peptidase M20C family.</text>
</comment>
<evidence type="ECO:0000259" key="19">
    <source>
        <dbReference type="Pfam" id="PF07687"/>
    </source>
</evidence>
<keyword evidence="21" id="KW-1185">Reference proteome</keyword>
<name>A0A3N2DYP0_9GAMM</name>
<evidence type="ECO:0000256" key="4">
    <source>
        <dbReference type="ARBA" id="ARBA00022723"/>
    </source>
</evidence>
<evidence type="ECO:0000256" key="18">
    <source>
        <dbReference type="ARBA" id="ARBA00078074"/>
    </source>
</evidence>
<dbReference type="InterPro" id="IPR002933">
    <property type="entry name" value="Peptidase_M20"/>
</dbReference>
<dbReference type="EMBL" id="RKHR01000003">
    <property type="protein sequence ID" value="ROS04904.1"/>
    <property type="molecule type" value="Genomic_DNA"/>
</dbReference>
<dbReference type="NCBIfam" id="TIGR01893">
    <property type="entry name" value="aa-his-dipept"/>
    <property type="match status" value="1"/>
</dbReference>
<evidence type="ECO:0000256" key="12">
    <source>
        <dbReference type="ARBA" id="ARBA00044252"/>
    </source>
</evidence>
<dbReference type="PANTHER" id="PTHR43501:SF1">
    <property type="entry name" value="CYTOSOL NON-SPECIFIC DIPEPTIDASE"/>
    <property type="match status" value="1"/>
</dbReference>
<comment type="cofactor">
    <cofactor evidence="1">
        <name>Co(2+)</name>
        <dbReference type="ChEBI" id="CHEBI:48828"/>
    </cofactor>
</comment>
<evidence type="ECO:0000256" key="8">
    <source>
        <dbReference type="ARBA" id="ARBA00023049"/>
    </source>
</evidence>
<dbReference type="PIRSF" id="PIRSF016599">
    <property type="entry name" value="Xaa-His_dipept"/>
    <property type="match status" value="1"/>
</dbReference>
<proteinExistence type="inferred from homology"/>
<dbReference type="InterPro" id="IPR011650">
    <property type="entry name" value="Peptidase_M20_dimer"/>
</dbReference>
<evidence type="ECO:0000256" key="6">
    <source>
        <dbReference type="ARBA" id="ARBA00022833"/>
    </source>
</evidence>
<dbReference type="Proteomes" id="UP000275394">
    <property type="component" value="Unassembled WGS sequence"/>
</dbReference>
<dbReference type="PRINTS" id="PR00934">
    <property type="entry name" value="XHISDIPTASE"/>
</dbReference>
<dbReference type="Gene3D" id="3.40.630.10">
    <property type="entry name" value="Zn peptidases"/>
    <property type="match status" value="2"/>
</dbReference>
<organism evidence="20 21">
    <name type="scientific">Sinobacterium caligoides</name>
    <dbReference type="NCBI Taxonomy" id="933926"/>
    <lineage>
        <taxon>Bacteria</taxon>
        <taxon>Pseudomonadati</taxon>
        <taxon>Pseudomonadota</taxon>
        <taxon>Gammaproteobacteria</taxon>
        <taxon>Cellvibrionales</taxon>
        <taxon>Spongiibacteraceae</taxon>
        <taxon>Sinobacterium</taxon>
    </lineage>
</organism>
<protein>
    <recommendedName>
        <fullName evidence="14">Cytosol non-specific dipeptidase</fullName>
        <ecNumber evidence="11">3.4.13.18</ecNumber>
    </recommendedName>
    <alternativeName>
        <fullName evidence="17">Aminoacyl-histidine dipeptidase</fullName>
    </alternativeName>
    <alternativeName>
        <fullName evidence="16">Beta-alanyl-histidine dipeptidase</fullName>
    </alternativeName>
    <alternativeName>
        <fullName evidence="15">Carnosinase</fullName>
    </alternativeName>
    <alternativeName>
        <fullName evidence="12">Peptidase D</fullName>
    </alternativeName>
    <alternativeName>
        <fullName evidence="18">Xaa-His dipeptidase</fullName>
    </alternativeName>
</protein>
<dbReference type="PANTHER" id="PTHR43501">
    <property type="entry name" value="CYTOSOL NON-SPECIFIC DIPEPTIDASE"/>
    <property type="match status" value="1"/>
</dbReference>
<dbReference type="FunFam" id="3.40.630.10:FF:000018">
    <property type="entry name" value="Aminoacyl-histidine dipeptidase PepD"/>
    <property type="match status" value="1"/>
</dbReference>
<evidence type="ECO:0000313" key="20">
    <source>
        <dbReference type="EMBL" id="ROS04904.1"/>
    </source>
</evidence>
<evidence type="ECO:0000256" key="13">
    <source>
        <dbReference type="ARBA" id="ARBA00061423"/>
    </source>
</evidence>
<evidence type="ECO:0000256" key="15">
    <source>
        <dbReference type="ARBA" id="ARBA00075285"/>
    </source>
</evidence>
<dbReference type="GO" id="GO:0005829">
    <property type="term" value="C:cytosol"/>
    <property type="evidence" value="ECO:0007669"/>
    <property type="project" value="TreeGrafter"/>
</dbReference>
<reference evidence="20 21" key="1">
    <citation type="submission" date="2018-11" db="EMBL/GenBank/DDBJ databases">
        <title>Genomic Encyclopedia of Type Strains, Phase IV (KMG-IV): sequencing the most valuable type-strain genomes for metagenomic binning, comparative biology and taxonomic classification.</title>
        <authorList>
            <person name="Goeker M."/>
        </authorList>
    </citation>
    <scope>NUCLEOTIDE SEQUENCE [LARGE SCALE GENOMIC DNA]</scope>
    <source>
        <strain evidence="20 21">DSM 100316</strain>
    </source>
</reference>
<dbReference type="SUPFAM" id="SSF53187">
    <property type="entry name" value="Zn-dependent exopeptidases"/>
    <property type="match status" value="1"/>
</dbReference>
<comment type="cofactor">
    <cofactor evidence="2">
        <name>Zn(2+)</name>
        <dbReference type="ChEBI" id="CHEBI:29105"/>
    </cofactor>
</comment>
<comment type="caution">
    <text evidence="20">The sequence shown here is derived from an EMBL/GenBank/DDBJ whole genome shotgun (WGS) entry which is preliminary data.</text>
</comment>
<keyword evidence="6" id="KW-0862">Zinc</keyword>
<gene>
    <name evidence="20" type="ORF">EDC56_0420</name>
</gene>
<evidence type="ECO:0000256" key="3">
    <source>
        <dbReference type="ARBA" id="ARBA00022670"/>
    </source>
</evidence>
<evidence type="ECO:0000256" key="1">
    <source>
        <dbReference type="ARBA" id="ARBA00001941"/>
    </source>
</evidence>
<evidence type="ECO:0000256" key="11">
    <source>
        <dbReference type="ARBA" id="ARBA00038976"/>
    </source>
</evidence>
<keyword evidence="5" id="KW-0378">Hydrolase</keyword>
<evidence type="ECO:0000256" key="14">
    <source>
        <dbReference type="ARBA" id="ARBA00071271"/>
    </source>
</evidence>
<evidence type="ECO:0000256" key="9">
    <source>
        <dbReference type="ARBA" id="ARBA00023285"/>
    </source>
</evidence>
<dbReference type="AlphaFoldDB" id="A0A3N2DYP0"/>
<dbReference type="FunFam" id="3.40.630.10:FF:000015">
    <property type="entry name" value="Aminoacyl-histidine dipeptidase PepD"/>
    <property type="match status" value="1"/>
</dbReference>
<comment type="catalytic activity">
    <reaction evidence="10">
        <text>Hydrolysis of dipeptides, preferentially hydrophobic dipeptides including prolyl amino acids.</text>
        <dbReference type="EC" id="3.4.13.18"/>
    </reaction>
</comment>
<dbReference type="InterPro" id="IPR001160">
    <property type="entry name" value="Peptidase_M20C"/>
</dbReference>
<dbReference type="RefSeq" id="WP_123710865.1">
    <property type="nucleotide sequence ID" value="NZ_RKHR01000003.1"/>
</dbReference>